<keyword evidence="2 4" id="KW-0819">tRNA processing</keyword>
<dbReference type="HAMAP" id="MF_00171">
    <property type="entry name" value="TruA"/>
    <property type="match status" value="1"/>
</dbReference>
<dbReference type="PANTHER" id="PTHR11142">
    <property type="entry name" value="PSEUDOURIDYLATE SYNTHASE"/>
    <property type="match status" value="1"/>
</dbReference>
<dbReference type="Proteomes" id="UP000282597">
    <property type="component" value="Chromosome"/>
</dbReference>
<gene>
    <name evidence="4" type="primary">truA</name>
    <name evidence="7" type="ORF">MCB1EB_1862</name>
</gene>
<dbReference type="Gene3D" id="3.30.70.660">
    <property type="entry name" value="Pseudouridine synthase I, catalytic domain, C-terminal subdomain"/>
    <property type="match status" value="1"/>
</dbReference>
<dbReference type="InterPro" id="IPR020097">
    <property type="entry name" value="PsdUridine_synth_TruA_a/b_dom"/>
</dbReference>
<dbReference type="EC" id="5.4.99.12" evidence="4"/>
<sequence length="268" mass="30107">MRIALGLQYNGAPFSGWQSQQHRNTVQDVLERALTSFATCPLKTVAAGRTDAGVHALGQVVHFDTEVQRPMFAWVRGVNAFLPDSIAVQWAKQVPAEFHARFSAHERTYYYMLYTHAIRSPLLAGRAGWVHQAELDLSAMRAAARILLGEHDFSAFRSSECQAKSPCKHLYALDIEARGHFIHFRFRANAFLHHMVRNIMGCLIEIGRSRQSVDWLKIVLAARERRHAAPTFMADGLYLAQIGYPLALSVPAPELASQSWGEVWSHSS</sequence>
<dbReference type="PANTHER" id="PTHR11142:SF0">
    <property type="entry name" value="TRNA PSEUDOURIDINE SYNTHASE-LIKE 1"/>
    <property type="match status" value="1"/>
</dbReference>
<comment type="subunit">
    <text evidence="4">Homodimer.</text>
</comment>
<feature type="active site" description="Nucleophile" evidence="4">
    <location>
        <position position="51"/>
    </location>
</feature>
<feature type="domain" description="Pseudouridine synthase I TruA alpha/beta" evidence="6">
    <location>
        <begin position="143"/>
        <end position="245"/>
    </location>
</feature>
<reference evidence="7 8" key="1">
    <citation type="journal article" date="2018" name="Microbes Environ.">
        <title>Comparative Genomic Insights into Endofungal Lifestyles of Two Bacterial Endosymbionts, Mycoavidus cysteinexigens and Burkholderia rhizoxinica.</title>
        <authorList>
            <person name="Sharmin D."/>
            <person name="Guo Y."/>
            <person name="Nishizawa T."/>
            <person name="Ohshima S."/>
            <person name="Sato Y."/>
            <person name="Takashima Y."/>
            <person name="Narisawa K."/>
            <person name="Ohta H."/>
        </authorList>
    </citation>
    <scope>NUCLEOTIDE SEQUENCE [LARGE SCALE GENOMIC DNA]</scope>
    <source>
        <strain evidence="7 8">B1-EB</strain>
    </source>
</reference>
<name>A0A2Z6EX42_9BURK</name>
<dbReference type="EMBL" id="AP018150">
    <property type="protein sequence ID" value="BBE10023.1"/>
    <property type="molecule type" value="Genomic_DNA"/>
</dbReference>
<dbReference type="AlphaFoldDB" id="A0A2Z6EX42"/>
<proteinExistence type="inferred from homology"/>
<dbReference type="PIRSF" id="PIRSF001430">
    <property type="entry name" value="tRNA_psdUrid_synth"/>
    <property type="match status" value="1"/>
</dbReference>
<evidence type="ECO:0000313" key="8">
    <source>
        <dbReference type="Proteomes" id="UP000282597"/>
    </source>
</evidence>
<dbReference type="FunFam" id="3.30.70.580:FF:000001">
    <property type="entry name" value="tRNA pseudouridine synthase A"/>
    <property type="match status" value="1"/>
</dbReference>
<comment type="similarity">
    <text evidence="1 4 5">Belongs to the tRNA pseudouridine synthase TruA family.</text>
</comment>
<evidence type="ECO:0000256" key="2">
    <source>
        <dbReference type="ARBA" id="ARBA00022694"/>
    </source>
</evidence>
<dbReference type="InterPro" id="IPR020094">
    <property type="entry name" value="TruA/RsuA/RluB/E/F_N"/>
</dbReference>
<evidence type="ECO:0000256" key="5">
    <source>
        <dbReference type="RuleBase" id="RU003792"/>
    </source>
</evidence>
<dbReference type="KEGG" id="mcys:MCB1EB_1862"/>
<evidence type="ECO:0000256" key="1">
    <source>
        <dbReference type="ARBA" id="ARBA00009375"/>
    </source>
</evidence>
<dbReference type="NCBIfam" id="TIGR00071">
    <property type="entry name" value="hisT_truA"/>
    <property type="match status" value="1"/>
</dbReference>
<comment type="catalytic activity">
    <reaction evidence="4 5">
        <text>uridine(38/39/40) in tRNA = pseudouridine(38/39/40) in tRNA</text>
        <dbReference type="Rhea" id="RHEA:22376"/>
        <dbReference type="Rhea" id="RHEA-COMP:10085"/>
        <dbReference type="Rhea" id="RHEA-COMP:10087"/>
        <dbReference type="ChEBI" id="CHEBI:65314"/>
        <dbReference type="ChEBI" id="CHEBI:65315"/>
        <dbReference type="EC" id="5.4.99.12"/>
    </reaction>
</comment>
<feature type="binding site" evidence="4">
    <location>
        <position position="109"/>
    </location>
    <ligand>
        <name>substrate</name>
    </ligand>
</feature>
<comment type="function">
    <text evidence="4">Formation of pseudouridine at positions 38, 39 and 40 in the anticodon stem and loop of transfer RNAs.</text>
</comment>
<keyword evidence="8" id="KW-1185">Reference proteome</keyword>
<dbReference type="InterPro" id="IPR020095">
    <property type="entry name" value="PsdUridine_synth_TruA_C"/>
</dbReference>
<dbReference type="GO" id="GO:0003723">
    <property type="term" value="F:RNA binding"/>
    <property type="evidence" value="ECO:0007669"/>
    <property type="project" value="InterPro"/>
</dbReference>
<dbReference type="GO" id="GO:0031119">
    <property type="term" value="P:tRNA pseudouridine synthesis"/>
    <property type="evidence" value="ECO:0007669"/>
    <property type="project" value="UniProtKB-UniRule"/>
</dbReference>
<organism evidence="7 8">
    <name type="scientific">Mycoavidus cysteinexigens</name>
    <dbReference type="NCBI Taxonomy" id="1553431"/>
    <lineage>
        <taxon>Bacteria</taxon>
        <taxon>Pseudomonadati</taxon>
        <taxon>Pseudomonadota</taxon>
        <taxon>Betaproteobacteria</taxon>
        <taxon>Burkholderiales</taxon>
        <taxon>Burkholderiaceae</taxon>
        <taxon>Mycoavidus</taxon>
    </lineage>
</organism>
<protein>
    <recommendedName>
        <fullName evidence="4">tRNA pseudouridine synthase A</fullName>
        <ecNumber evidence="4">5.4.99.12</ecNumber>
    </recommendedName>
    <alternativeName>
        <fullName evidence="4">tRNA pseudouridine(38-40) synthase</fullName>
    </alternativeName>
    <alternativeName>
        <fullName evidence="4">tRNA pseudouridylate synthase I</fullName>
    </alternativeName>
    <alternativeName>
        <fullName evidence="4">tRNA-uridine isomerase I</fullName>
    </alternativeName>
</protein>
<dbReference type="Pfam" id="PF01416">
    <property type="entry name" value="PseudoU_synth_1"/>
    <property type="match status" value="2"/>
</dbReference>
<dbReference type="InterPro" id="IPR001406">
    <property type="entry name" value="PsdUridine_synth_TruA"/>
</dbReference>
<dbReference type="InterPro" id="IPR020103">
    <property type="entry name" value="PsdUridine_synth_cat_dom_sf"/>
</dbReference>
<dbReference type="Gene3D" id="3.30.70.580">
    <property type="entry name" value="Pseudouridine synthase I, catalytic domain, N-terminal subdomain"/>
    <property type="match status" value="1"/>
</dbReference>
<evidence type="ECO:0000259" key="6">
    <source>
        <dbReference type="Pfam" id="PF01416"/>
    </source>
</evidence>
<accession>A0A2Z6EX42</accession>
<keyword evidence="3 4" id="KW-0413">Isomerase</keyword>
<dbReference type="SUPFAM" id="SSF55120">
    <property type="entry name" value="Pseudouridine synthase"/>
    <property type="match status" value="1"/>
</dbReference>
<comment type="caution">
    <text evidence="4">Lacks conserved residue(s) required for the propagation of feature annotation.</text>
</comment>
<feature type="domain" description="Pseudouridine synthase I TruA alpha/beta" evidence="6">
    <location>
        <begin position="8"/>
        <end position="102"/>
    </location>
</feature>
<evidence type="ECO:0000256" key="4">
    <source>
        <dbReference type="HAMAP-Rule" id="MF_00171"/>
    </source>
</evidence>
<evidence type="ECO:0000256" key="3">
    <source>
        <dbReference type="ARBA" id="ARBA00023235"/>
    </source>
</evidence>
<dbReference type="GO" id="GO:0160147">
    <property type="term" value="F:tRNA pseudouridine(38-40) synthase activity"/>
    <property type="evidence" value="ECO:0007669"/>
    <property type="project" value="UniProtKB-EC"/>
</dbReference>
<dbReference type="CDD" id="cd02570">
    <property type="entry name" value="PseudoU_synth_EcTruA"/>
    <property type="match status" value="1"/>
</dbReference>
<dbReference type="RefSeq" id="WP_045364836.1">
    <property type="nucleotide sequence ID" value="NZ_AP018150.1"/>
</dbReference>
<evidence type="ECO:0000313" key="7">
    <source>
        <dbReference type="EMBL" id="BBE10023.1"/>
    </source>
</evidence>